<dbReference type="AlphaFoldDB" id="A0A845GD49"/>
<feature type="non-terminal residue" evidence="2">
    <location>
        <position position="67"/>
    </location>
</feature>
<organism evidence="2 3">
    <name type="scientific">Duganella vulcania</name>
    <dbReference type="NCBI Taxonomy" id="2692166"/>
    <lineage>
        <taxon>Bacteria</taxon>
        <taxon>Pseudomonadati</taxon>
        <taxon>Pseudomonadota</taxon>
        <taxon>Betaproteobacteria</taxon>
        <taxon>Burkholderiales</taxon>
        <taxon>Oxalobacteraceae</taxon>
        <taxon>Telluria group</taxon>
        <taxon>Duganella</taxon>
    </lineage>
</organism>
<gene>
    <name evidence="2" type="ORF">GTP91_30480</name>
</gene>
<accession>A0A845GD49</accession>
<evidence type="ECO:0000313" key="2">
    <source>
        <dbReference type="EMBL" id="MYM91490.1"/>
    </source>
</evidence>
<keyword evidence="1" id="KW-0560">Oxidoreductase</keyword>
<reference evidence="2 3" key="1">
    <citation type="submission" date="2020-01" db="EMBL/GenBank/DDBJ databases">
        <title>Novel species isolated from a subtropical stream in China.</title>
        <authorList>
            <person name="Lu H."/>
        </authorList>
    </citation>
    <scope>NUCLEOTIDE SEQUENCE [LARGE SCALE GENOMIC DNA]</scope>
    <source>
        <strain evidence="2 3">FT82W</strain>
    </source>
</reference>
<dbReference type="Proteomes" id="UP000470302">
    <property type="component" value="Unassembled WGS sequence"/>
</dbReference>
<dbReference type="SUPFAM" id="SSF53720">
    <property type="entry name" value="ALDH-like"/>
    <property type="match status" value="1"/>
</dbReference>
<evidence type="ECO:0000313" key="3">
    <source>
        <dbReference type="Proteomes" id="UP000470302"/>
    </source>
</evidence>
<sequence>MLEARLLIGGLDQASSTGATYQRLNPATGDTASVAAAATLDDADAAVAAAQAAFPGPTALAIGGDGR</sequence>
<evidence type="ECO:0000256" key="1">
    <source>
        <dbReference type="ARBA" id="ARBA00023002"/>
    </source>
</evidence>
<dbReference type="EMBL" id="WWCW01000211">
    <property type="protein sequence ID" value="MYM91490.1"/>
    <property type="molecule type" value="Genomic_DNA"/>
</dbReference>
<dbReference type="InterPro" id="IPR016162">
    <property type="entry name" value="Ald_DH_N"/>
</dbReference>
<name>A0A845GD49_9BURK</name>
<protein>
    <submittedName>
        <fullName evidence="2">Salicylaldehyde dehydrogenase</fullName>
    </submittedName>
</protein>
<dbReference type="Gene3D" id="3.40.605.10">
    <property type="entry name" value="Aldehyde Dehydrogenase, Chain A, domain 1"/>
    <property type="match status" value="1"/>
</dbReference>
<dbReference type="InterPro" id="IPR016161">
    <property type="entry name" value="Ald_DH/histidinol_DH"/>
</dbReference>
<dbReference type="GO" id="GO:0016491">
    <property type="term" value="F:oxidoreductase activity"/>
    <property type="evidence" value="ECO:0007669"/>
    <property type="project" value="UniProtKB-KW"/>
</dbReference>
<proteinExistence type="predicted"/>
<comment type="caution">
    <text evidence="2">The sequence shown here is derived from an EMBL/GenBank/DDBJ whole genome shotgun (WGS) entry which is preliminary data.</text>
</comment>